<proteinExistence type="predicted"/>
<evidence type="ECO:0000313" key="3">
    <source>
        <dbReference type="Proteomes" id="UP001595868"/>
    </source>
</evidence>
<keyword evidence="1" id="KW-0472">Membrane</keyword>
<keyword evidence="1" id="KW-1133">Transmembrane helix</keyword>
<protein>
    <recommendedName>
        <fullName evidence="4">PH domain-containing protein</fullName>
    </recommendedName>
</protein>
<comment type="caution">
    <text evidence="2">The sequence shown here is derived from an EMBL/GenBank/DDBJ whole genome shotgun (WGS) entry which is preliminary data.</text>
</comment>
<sequence length="184" mass="20428">MRAATRPEGEYLGKHHTAVLASYRLTWGQALIRGLGPGVGAAVGSLSVLGVLWLLPGPVDAVAGTTFRQHPPSPLAWLAVAVPLAAGAALTGFARWHRSAVIDEMGVHVRRGPDGFAPWRQVVDVRAERRRRRTVVMIYLDGDAALRMRAPFDGELLGRDPRFEQKLFMIRQLWETHRDWSVHE</sequence>
<evidence type="ECO:0000256" key="1">
    <source>
        <dbReference type="SAM" id="Phobius"/>
    </source>
</evidence>
<dbReference type="Proteomes" id="UP001595868">
    <property type="component" value="Unassembled WGS sequence"/>
</dbReference>
<reference evidence="3" key="1">
    <citation type="journal article" date="2019" name="Int. J. Syst. Evol. Microbiol.">
        <title>The Global Catalogue of Microorganisms (GCM) 10K type strain sequencing project: providing services to taxonomists for standard genome sequencing and annotation.</title>
        <authorList>
            <consortium name="The Broad Institute Genomics Platform"/>
            <consortium name="The Broad Institute Genome Sequencing Center for Infectious Disease"/>
            <person name="Wu L."/>
            <person name="Ma J."/>
        </authorList>
    </citation>
    <scope>NUCLEOTIDE SEQUENCE [LARGE SCALE GENOMIC DNA]</scope>
    <source>
        <strain evidence="3">2902at01</strain>
    </source>
</reference>
<feature type="transmembrane region" description="Helical" evidence="1">
    <location>
        <begin position="75"/>
        <end position="96"/>
    </location>
</feature>
<organism evidence="2 3">
    <name type="scientific">Micromonospora zhanjiangensis</name>
    <dbReference type="NCBI Taxonomy" id="1522057"/>
    <lineage>
        <taxon>Bacteria</taxon>
        <taxon>Bacillati</taxon>
        <taxon>Actinomycetota</taxon>
        <taxon>Actinomycetes</taxon>
        <taxon>Micromonosporales</taxon>
        <taxon>Micromonosporaceae</taxon>
        <taxon>Micromonospora</taxon>
    </lineage>
</organism>
<keyword evidence="3" id="KW-1185">Reference proteome</keyword>
<accession>A0ABV8KGX6</accession>
<feature type="transmembrane region" description="Helical" evidence="1">
    <location>
        <begin position="34"/>
        <end position="55"/>
    </location>
</feature>
<gene>
    <name evidence="2" type="ORF">ACFOX0_05230</name>
</gene>
<name>A0ABV8KGX6_9ACTN</name>
<dbReference type="RefSeq" id="WP_377542376.1">
    <property type="nucleotide sequence ID" value="NZ_JBHSBN010000002.1"/>
</dbReference>
<dbReference type="EMBL" id="JBHSBN010000002">
    <property type="protein sequence ID" value="MFC4105342.1"/>
    <property type="molecule type" value="Genomic_DNA"/>
</dbReference>
<keyword evidence="1" id="KW-0812">Transmembrane</keyword>
<evidence type="ECO:0008006" key="4">
    <source>
        <dbReference type="Google" id="ProtNLM"/>
    </source>
</evidence>
<evidence type="ECO:0000313" key="2">
    <source>
        <dbReference type="EMBL" id="MFC4105342.1"/>
    </source>
</evidence>